<feature type="region of interest" description="Disordered" evidence="1">
    <location>
        <begin position="59"/>
        <end position="81"/>
    </location>
</feature>
<keyword evidence="3" id="KW-1185">Reference proteome</keyword>
<accession>A0A8J4E4Y3</accession>
<gene>
    <name evidence="2" type="ORF">Vau01_090440</name>
</gene>
<dbReference type="EMBL" id="BOPG01000067">
    <property type="protein sequence ID" value="GIJ61528.1"/>
    <property type="molecule type" value="Genomic_DNA"/>
</dbReference>
<evidence type="ECO:0000256" key="1">
    <source>
        <dbReference type="SAM" id="MobiDB-lite"/>
    </source>
</evidence>
<dbReference type="Proteomes" id="UP000612585">
    <property type="component" value="Unassembled WGS sequence"/>
</dbReference>
<comment type="caution">
    <text evidence="2">The sequence shown here is derived from an EMBL/GenBank/DDBJ whole genome shotgun (WGS) entry which is preliminary data.</text>
</comment>
<reference evidence="2" key="1">
    <citation type="submission" date="2021-01" db="EMBL/GenBank/DDBJ databases">
        <title>Whole genome shotgun sequence of Virgisporangium aurantiacum NBRC 16421.</title>
        <authorList>
            <person name="Komaki H."/>
            <person name="Tamura T."/>
        </authorList>
    </citation>
    <scope>NUCLEOTIDE SEQUENCE</scope>
    <source>
        <strain evidence="2">NBRC 16421</strain>
    </source>
</reference>
<dbReference type="AlphaFoldDB" id="A0A8J4E4Y3"/>
<protein>
    <submittedName>
        <fullName evidence="2">Uncharacterized protein</fullName>
    </submittedName>
</protein>
<name>A0A8J4E4Y3_9ACTN</name>
<evidence type="ECO:0000313" key="2">
    <source>
        <dbReference type="EMBL" id="GIJ61528.1"/>
    </source>
</evidence>
<evidence type="ECO:0000313" key="3">
    <source>
        <dbReference type="Proteomes" id="UP000612585"/>
    </source>
</evidence>
<organism evidence="2 3">
    <name type="scientific">Virgisporangium aurantiacum</name>
    <dbReference type="NCBI Taxonomy" id="175570"/>
    <lineage>
        <taxon>Bacteria</taxon>
        <taxon>Bacillati</taxon>
        <taxon>Actinomycetota</taxon>
        <taxon>Actinomycetes</taxon>
        <taxon>Micromonosporales</taxon>
        <taxon>Micromonosporaceae</taxon>
        <taxon>Virgisporangium</taxon>
    </lineage>
</organism>
<sequence>MLVDCTKCPRRGTGCDGCLVAALYEPPPEVELLDRDELWAIETLARAGFEVTLLEPPSVSAPVAEQGPPPLRLVRGGGAAA</sequence>
<proteinExistence type="predicted"/>